<dbReference type="Proteomes" id="UP000031668">
    <property type="component" value="Unassembled WGS sequence"/>
</dbReference>
<organism evidence="1 2">
    <name type="scientific">Thelohanellus kitauei</name>
    <name type="common">Myxosporean</name>
    <dbReference type="NCBI Taxonomy" id="669202"/>
    <lineage>
        <taxon>Eukaryota</taxon>
        <taxon>Metazoa</taxon>
        <taxon>Cnidaria</taxon>
        <taxon>Myxozoa</taxon>
        <taxon>Myxosporea</taxon>
        <taxon>Bivalvulida</taxon>
        <taxon>Platysporina</taxon>
        <taxon>Myxobolidae</taxon>
        <taxon>Thelohanellus</taxon>
    </lineage>
</organism>
<sequence length="205" mass="23932">MFSNGLSTLRRIFPWFYNEYQILNEEEDSVQSTLNVEVAREYKKALTDAESYEKRGMLKEAGDAHLRAALLAQSLKMKFNDVIFNGLFNKAVEFCIINGYAYNREVDGVSIQKYLYQKAVALKLEHNLPHTCPLITVQLDKYTNALQKAKDDHSKFISKERDISGIEHEYTSLCRNCIDNFEELAYVFWYLRHVLKRNIRLISTV</sequence>
<comment type="caution">
    <text evidence="1">The sequence shown here is derived from an EMBL/GenBank/DDBJ whole genome shotgun (WGS) entry which is preliminary data.</text>
</comment>
<name>A0A0C2MT19_THEKT</name>
<keyword evidence="2" id="KW-1185">Reference proteome</keyword>
<reference evidence="1 2" key="1">
    <citation type="journal article" date="2014" name="Genome Biol. Evol.">
        <title>The genome of the myxosporean Thelohanellus kitauei shows adaptations to nutrient acquisition within its fish host.</title>
        <authorList>
            <person name="Yang Y."/>
            <person name="Xiong J."/>
            <person name="Zhou Z."/>
            <person name="Huo F."/>
            <person name="Miao W."/>
            <person name="Ran C."/>
            <person name="Liu Y."/>
            <person name="Zhang J."/>
            <person name="Feng J."/>
            <person name="Wang M."/>
            <person name="Wang M."/>
            <person name="Wang L."/>
            <person name="Yao B."/>
        </authorList>
    </citation>
    <scope>NUCLEOTIDE SEQUENCE [LARGE SCALE GENOMIC DNA]</scope>
    <source>
        <strain evidence="1">Wuqing</strain>
    </source>
</reference>
<dbReference type="EMBL" id="JWZT01003221">
    <property type="protein sequence ID" value="KII67365.1"/>
    <property type="molecule type" value="Genomic_DNA"/>
</dbReference>
<accession>A0A0C2MT19</accession>
<evidence type="ECO:0000313" key="2">
    <source>
        <dbReference type="Proteomes" id="UP000031668"/>
    </source>
</evidence>
<proteinExistence type="predicted"/>
<dbReference type="AlphaFoldDB" id="A0A0C2MT19"/>
<gene>
    <name evidence="1" type="ORF">RF11_07675</name>
</gene>
<evidence type="ECO:0000313" key="1">
    <source>
        <dbReference type="EMBL" id="KII67365.1"/>
    </source>
</evidence>
<protein>
    <submittedName>
        <fullName evidence="1">Uncharacterized protein</fullName>
    </submittedName>
</protein>